<dbReference type="InterPro" id="IPR032675">
    <property type="entry name" value="LRR_dom_sf"/>
</dbReference>
<protein>
    <recommendedName>
        <fullName evidence="14">Leucine-rich repeat-containing N-terminal plant-type domain-containing protein</fullName>
    </recommendedName>
</protein>
<organism evidence="15 16">
    <name type="scientific">Quercus lobata</name>
    <name type="common">Valley oak</name>
    <dbReference type="NCBI Taxonomy" id="97700"/>
    <lineage>
        <taxon>Eukaryota</taxon>
        <taxon>Viridiplantae</taxon>
        <taxon>Streptophyta</taxon>
        <taxon>Embryophyta</taxon>
        <taxon>Tracheophyta</taxon>
        <taxon>Spermatophyta</taxon>
        <taxon>Magnoliopsida</taxon>
        <taxon>eudicotyledons</taxon>
        <taxon>Gunneridae</taxon>
        <taxon>Pentapetalae</taxon>
        <taxon>rosids</taxon>
        <taxon>fabids</taxon>
        <taxon>Fagales</taxon>
        <taxon>Fagaceae</taxon>
        <taxon>Quercus</taxon>
    </lineage>
</organism>
<comment type="subcellular location">
    <subcellularLocation>
        <location evidence="1">Cell membrane</location>
        <topology evidence="1">Single-pass type I membrane protein</topology>
    </subcellularLocation>
</comment>
<dbReference type="Proteomes" id="UP000594261">
    <property type="component" value="Chromosome 9"/>
</dbReference>
<dbReference type="EMBL" id="LRBV02000009">
    <property type="status" value="NOT_ANNOTATED_CDS"/>
    <property type="molecule type" value="Genomic_DNA"/>
</dbReference>
<evidence type="ECO:0000256" key="4">
    <source>
        <dbReference type="ARBA" id="ARBA00022614"/>
    </source>
</evidence>
<reference evidence="15 16" key="1">
    <citation type="journal article" date="2016" name="G3 (Bethesda)">
        <title>First Draft Assembly and Annotation of the Genome of a California Endemic Oak Quercus lobata Nee (Fagaceae).</title>
        <authorList>
            <person name="Sork V.L."/>
            <person name="Fitz-Gibbon S.T."/>
            <person name="Puiu D."/>
            <person name="Crepeau M."/>
            <person name="Gugger P.F."/>
            <person name="Sherman R."/>
            <person name="Stevens K."/>
            <person name="Langley C.H."/>
            <person name="Pellegrini M."/>
            <person name="Salzberg S.L."/>
        </authorList>
    </citation>
    <scope>NUCLEOTIDE SEQUENCE [LARGE SCALE GENOMIC DNA]</scope>
    <source>
        <strain evidence="15 16">cv. SW786</strain>
    </source>
</reference>
<dbReference type="Gene3D" id="3.80.10.10">
    <property type="entry name" value="Ribonuclease Inhibitor"/>
    <property type="match status" value="4"/>
</dbReference>
<dbReference type="FunFam" id="3.80.10.10:FF:000111">
    <property type="entry name" value="LRR receptor-like serine/threonine-protein kinase ERECTA"/>
    <property type="match status" value="1"/>
</dbReference>
<keyword evidence="10" id="KW-0675">Receptor</keyword>
<evidence type="ECO:0000313" key="16">
    <source>
        <dbReference type="Proteomes" id="UP000594261"/>
    </source>
</evidence>
<dbReference type="EnsemblPlants" id="QL09p047793:mrna">
    <property type="protein sequence ID" value="QL09p047793:mrna:CDS:2"/>
    <property type="gene ID" value="QL09p047793"/>
</dbReference>
<proteinExistence type="inferred from homology"/>
<evidence type="ECO:0000259" key="14">
    <source>
        <dbReference type="Pfam" id="PF08263"/>
    </source>
</evidence>
<dbReference type="SMART" id="SM00365">
    <property type="entry name" value="LRR_SD22"/>
    <property type="match status" value="4"/>
</dbReference>
<dbReference type="SUPFAM" id="SSF52058">
    <property type="entry name" value="L domain-like"/>
    <property type="match status" value="3"/>
</dbReference>
<dbReference type="GeneID" id="115961892"/>
<evidence type="ECO:0000256" key="5">
    <source>
        <dbReference type="ARBA" id="ARBA00022692"/>
    </source>
</evidence>
<dbReference type="PANTHER" id="PTHR48061">
    <property type="entry name" value="LEUCINE-RICH REPEAT RECEPTOR PROTEIN KINASE EMS1-LIKE-RELATED"/>
    <property type="match status" value="1"/>
</dbReference>
<comment type="similarity">
    <text evidence="2">Belongs to the RLP family.</text>
</comment>
<dbReference type="InterPro" id="IPR046956">
    <property type="entry name" value="RLP23-like"/>
</dbReference>
<keyword evidence="6 13" id="KW-0732">Signal</keyword>
<dbReference type="InterPro" id="IPR003591">
    <property type="entry name" value="Leu-rich_rpt_typical-subtyp"/>
</dbReference>
<dbReference type="AlphaFoldDB" id="A0A7N2MLA6"/>
<feature type="signal peptide" evidence="13">
    <location>
        <begin position="1"/>
        <end position="25"/>
    </location>
</feature>
<dbReference type="Pfam" id="PF08263">
    <property type="entry name" value="LRRNT_2"/>
    <property type="match status" value="1"/>
</dbReference>
<dbReference type="RefSeq" id="XP_030936655.1">
    <property type="nucleotide sequence ID" value="XM_031080795.1"/>
</dbReference>
<feature type="chain" id="PRO_5029477306" description="Leucine-rich repeat-containing N-terminal plant-type domain-containing protein" evidence="13">
    <location>
        <begin position="26"/>
        <end position="964"/>
    </location>
</feature>
<dbReference type="InterPro" id="IPR001611">
    <property type="entry name" value="Leu-rich_rpt"/>
</dbReference>
<evidence type="ECO:0000256" key="11">
    <source>
        <dbReference type="ARBA" id="ARBA00023180"/>
    </source>
</evidence>
<evidence type="ECO:0000256" key="7">
    <source>
        <dbReference type="ARBA" id="ARBA00022737"/>
    </source>
</evidence>
<keyword evidence="8 12" id="KW-1133">Transmembrane helix</keyword>
<reference evidence="15" key="2">
    <citation type="submission" date="2021-01" db="UniProtKB">
        <authorList>
            <consortium name="EnsemblPlants"/>
        </authorList>
    </citation>
    <scope>IDENTIFICATION</scope>
</reference>
<gene>
    <name evidence="15" type="primary">LOC115961892</name>
</gene>
<dbReference type="GO" id="GO:0005886">
    <property type="term" value="C:plasma membrane"/>
    <property type="evidence" value="ECO:0007669"/>
    <property type="project" value="UniProtKB-SubCell"/>
</dbReference>
<evidence type="ECO:0000256" key="12">
    <source>
        <dbReference type="SAM" id="Phobius"/>
    </source>
</evidence>
<feature type="domain" description="Leucine-rich repeat-containing N-terminal plant-type" evidence="14">
    <location>
        <begin position="36"/>
        <end position="81"/>
    </location>
</feature>
<evidence type="ECO:0000256" key="2">
    <source>
        <dbReference type="ARBA" id="ARBA00009592"/>
    </source>
</evidence>
<evidence type="ECO:0000256" key="13">
    <source>
        <dbReference type="SAM" id="SignalP"/>
    </source>
</evidence>
<evidence type="ECO:0000256" key="1">
    <source>
        <dbReference type="ARBA" id="ARBA00004251"/>
    </source>
</evidence>
<evidence type="ECO:0000256" key="3">
    <source>
        <dbReference type="ARBA" id="ARBA00022475"/>
    </source>
</evidence>
<dbReference type="OrthoDB" id="442066at2759"/>
<dbReference type="PRINTS" id="PR00019">
    <property type="entry name" value="LEURICHRPT"/>
</dbReference>
<dbReference type="Pfam" id="PF13855">
    <property type="entry name" value="LRR_8"/>
    <property type="match status" value="1"/>
</dbReference>
<dbReference type="Pfam" id="PF00560">
    <property type="entry name" value="LRR_1"/>
    <property type="match status" value="9"/>
</dbReference>
<keyword evidence="9 12" id="KW-0472">Membrane</keyword>
<dbReference type="KEGG" id="qlo:115961892"/>
<evidence type="ECO:0000256" key="8">
    <source>
        <dbReference type="ARBA" id="ARBA00022989"/>
    </source>
</evidence>
<evidence type="ECO:0000256" key="9">
    <source>
        <dbReference type="ARBA" id="ARBA00023136"/>
    </source>
</evidence>
<evidence type="ECO:0000256" key="6">
    <source>
        <dbReference type="ARBA" id="ARBA00022729"/>
    </source>
</evidence>
<dbReference type="InParanoid" id="A0A7N2MLA6"/>
<sequence>MGSSLSFVMFTQFLFLLSLLSLVSAGSFSSVEPLCHDDESFALLQFKESLIINQSTSAYSKISSWMAQSSDCCTWDGIQCDENTGHVISLDISNSSLYGSINSSSSLFQLVHLQKLNLSINNFNHSEIPVGVRRLSKLTHLDLSYSGFSGKIPSEILQLSKLVSLNLALNPLKLHKPGLRSIAEKLTNLEELILSEVDISSTVPSILANLSSLTTISLINCGLHGEFPTGIFQLPNLKSLCVHINPKLTGRVPEFNRSSPLEVLRLAGASFSGKLPDSMGNLQSLYELDVNSCNFAGPIPSSFANLTKLTYLDLSENIFSLGTLSWVGKQTKLTMLLLANISLYGDIPFSSIGNLTKLTSLVLGQNELTGPIPSWLANLTQLNTLWFSDNKLCGPIPTSISSLLSLQVLDLFSNNLSGTIEFDLIRKLNNLFHLDLSNNNLSLVIHPSTNSTFQKFKVLALGSCNLSDFPEFLRNQDQLEILVLSQNNIHGQIPKWISNLSIDTLMFLIMSGNSLTGFDQTPNPFPWRSLQFLNLLNNKLQGALPIPPPSIFSYSVSNNMLTGDISQMICELSSLSYLDVSYNNLSGFLPHCLGDLKNLSVLNLQYNNFHGSIPQIFMEGCKLGMITLSQNHFEGPLPRSLVNCTILEVLDIGNNHIIDIFPSWLGILPELRVLILRSNGIHGFIGKPDRIQRFPKLQIIDVSNNNISGKLPSEYFQIWKAMQSFDASHLTYMQANGQMKKHVSYGWLLMSYAYSMTLTNKGIMTKYLQIQDFLVAIDLSGNKFEGEIPKILGNLKALHMLNFSNNILTGFIPSSLAILTNLESLDLSQNMLVGEIPPQLVGLTFLAFLNMSHNNLTGPIPQGKQFLTFQNSSFNGNVELCGSPLSKRCSNSEDPPTPPSNFEAKQGSEFPFEFGWKVVAMGYGCGFIVGVFVGQIIITRKSGWFIKSFVIGHPTGRRVKWRRR</sequence>
<keyword evidence="4" id="KW-0433">Leucine-rich repeat</keyword>
<evidence type="ECO:0000313" key="15">
    <source>
        <dbReference type="EnsemblPlants" id="QL09p047793:mrna:CDS:2"/>
    </source>
</evidence>
<keyword evidence="16" id="KW-1185">Reference proteome</keyword>
<dbReference type="FunCoup" id="A0A7N2MLA6">
    <property type="interactions" value="314"/>
</dbReference>
<name>A0A7N2MLA6_QUELO</name>
<dbReference type="FunFam" id="3.80.10.10:FF:000095">
    <property type="entry name" value="LRR receptor-like serine/threonine-protein kinase GSO1"/>
    <property type="match status" value="2"/>
</dbReference>
<keyword evidence="3" id="KW-1003">Cell membrane</keyword>
<feature type="transmembrane region" description="Helical" evidence="12">
    <location>
        <begin position="914"/>
        <end position="938"/>
    </location>
</feature>
<dbReference type="InterPro" id="IPR013210">
    <property type="entry name" value="LRR_N_plant-typ"/>
</dbReference>
<evidence type="ECO:0000256" key="10">
    <source>
        <dbReference type="ARBA" id="ARBA00023170"/>
    </source>
</evidence>
<dbReference type="OMA" id="SHICHAT"/>
<keyword evidence="7" id="KW-0677">Repeat</keyword>
<dbReference type="Gramene" id="QL09p047793:mrna">
    <property type="protein sequence ID" value="QL09p047793:mrna:CDS:2"/>
    <property type="gene ID" value="QL09p047793"/>
</dbReference>
<dbReference type="PANTHER" id="PTHR48061:SF12">
    <property type="entry name" value="DISEASE RESISTANCE LIKE PROTEIN"/>
    <property type="match status" value="1"/>
</dbReference>
<dbReference type="SMART" id="SM00369">
    <property type="entry name" value="LRR_TYP"/>
    <property type="match status" value="10"/>
</dbReference>
<accession>A0A7N2MLA6</accession>
<keyword evidence="5 12" id="KW-0812">Transmembrane</keyword>
<keyword evidence="11" id="KW-0325">Glycoprotein</keyword>